<dbReference type="GO" id="GO:0005886">
    <property type="term" value="C:plasma membrane"/>
    <property type="evidence" value="ECO:0007669"/>
    <property type="project" value="UniProtKB-SubCell"/>
</dbReference>
<keyword evidence="4 6" id="KW-1133">Transmembrane helix</keyword>
<reference evidence="8 9" key="1">
    <citation type="submission" date="2019-02" db="EMBL/GenBank/DDBJ databases">
        <title>Genomic Encyclopedia of Type Strains, Phase IV (KMG-IV): sequencing the most valuable type-strain genomes for metagenomic binning, comparative biology and taxonomic classification.</title>
        <authorList>
            <person name="Goeker M."/>
        </authorList>
    </citation>
    <scope>NUCLEOTIDE SEQUENCE [LARGE SCALE GENOMIC DNA]</scope>
    <source>
        <strain evidence="8 9">DSM 18116</strain>
    </source>
</reference>
<comment type="subcellular location">
    <subcellularLocation>
        <location evidence="1">Cell membrane</location>
        <topology evidence="1">Multi-pass membrane protein</topology>
    </subcellularLocation>
</comment>
<feature type="transmembrane region" description="Helical" evidence="6">
    <location>
        <begin position="296"/>
        <end position="315"/>
    </location>
</feature>
<feature type="transmembrane region" description="Helical" evidence="6">
    <location>
        <begin position="231"/>
        <end position="255"/>
    </location>
</feature>
<dbReference type="InterPro" id="IPR013525">
    <property type="entry name" value="ABC2_TM"/>
</dbReference>
<evidence type="ECO:0000259" key="7">
    <source>
        <dbReference type="Pfam" id="PF12698"/>
    </source>
</evidence>
<keyword evidence="9" id="KW-1185">Reference proteome</keyword>
<name>A0A4Q7MHV0_9BACT</name>
<keyword evidence="2" id="KW-1003">Cell membrane</keyword>
<evidence type="ECO:0000313" key="8">
    <source>
        <dbReference type="EMBL" id="RZS67113.1"/>
    </source>
</evidence>
<feature type="domain" description="ABC-2 type transporter transmembrane" evidence="7">
    <location>
        <begin position="25"/>
        <end position="373"/>
    </location>
</feature>
<sequence>MPVIVKIIFREWKRIFSLPVHYWALVVMPPLLFFLYAGIYQGQKVYDLPMAVYDEDNSAATRQLIFLLEQTETIHFTRSINNYDELKDAMRRNEIMGAVHFPRRMESDIKSRKPTTVTLYTNAAYLVPAKLIYKDAAQVLLTGGSGVILQKLVKKGMNPSKAMALVQPIVVSTYSLYNPDYNYREYLVPGLITVAIQMMIIMVAVLMLNYEYTTRSMEELVLLAKGSASDIIIGKTIAHLSVSWINWILMAWVVFPAFSIGDGLGGWNFFVLYSLMALACIGLGVMVSAIVKDTMLATDIGLFYTSPAFVFSGYTFPKWGMPWYDQFYSHLLPYSWFLDGFIKVFTMSLPLSYARPEISALLVFIGISYPIAILVLQRQCNKILGV</sequence>
<dbReference type="InterPro" id="IPR051449">
    <property type="entry name" value="ABC-2_transporter_component"/>
</dbReference>
<feature type="transmembrane region" description="Helical" evidence="6">
    <location>
        <begin position="189"/>
        <end position="210"/>
    </location>
</feature>
<comment type="caution">
    <text evidence="8">The sequence shown here is derived from an EMBL/GenBank/DDBJ whole genome shotgun (WGS) entry which is preliminary data.</text>
</comment>
<evidence type="ECO:0000256" key="2">
    <source>
        <dbReference type="ARBA" id="ARBA00022475"/>
    </source>
</evidence>
<dbReference type="Gene3D" id="3.40.1710.10">
    <property type="entry name" value="abc type-2 transporter like domain"/>
    <property type="match status" value="1"/>
</dbReference>
<dbReference type="PANTHER" id="PTHR30294">
    <property type="entry name" value="MEMBRANE COMPONENT OF ABC TRANSPORTER YHHJ-RELATED"/>
    <property type="match status" value="1"/>
</dbReference>
<feature type="transmembrane region" description="Helical" evidence="6">
    <location>
        <begin position="267"/>
        <end position="289"/>
    </location>
</feature>
<dbReference type="EMBL" id="SGXA01000004">
    <property type="protein sequence ID" value="RZS67113.1"/>
    <property type="molecule type" value="Genomic_DNA"/>
</dbReference>
<organism evidence="8 9">
    <name type="scientific">Pseudobacter ginsenosidimutans</name>
    <dbReference type="NCBI Taxonomy" id="661488"/>
    <lineage>
        <taxon>Bacteria</taxon>
        <taxon>Pseudomonadati</taxon>
        <taxon>Bacteroidota</taxon>
        <taxon>Chitinophagia</taxon>
        <taxon>Chitinophagales</taxon>
        <taxon>Chitinophagaceae</taxon>
        <taxon>Pseudobacter</taxon>
    </lineage>
</organism>
<feature type="transmembrane region" description="Helical" evidence="6">
    <location>
        <begin position="358"/>
        <end position="376"/>
    </location>
</feature>
<evidence type="ECO:0000256" key="3">
    <source>
        <dbReference type="ARBA" id="ARBA00022692"/>
    </source>
</evidence>
<proteinExistence type="predicted"/>
<gene>
    <name evidence="8" type="ORF">EV199_5498</name>
</gene>
<dbReference type="Pfam" id="PF12698">
    <property type="entry name" value="ABC2_membrane_3"/>
    <property type="match status" value="1"/>
</dbReference>
<protein>
    <submittedName>
        <fullName evidence="8">ABC-2 type transport system permease protein</fullName>
    </submittedName>
</protein>
<feature type="transmembrane region" description="Helical" evidence="6">
    <location>
        <begin position="20"/>
        <end position="40"/>
    </location>
</feature>
<dbReference type="AlphaFoldDB" id="A0A4Q7MHV0"/>
<dbReference type="RefSeq" id="WP_130543989.1">
    <property type="nucleotide sequence ID" value="NZ_CP042431.1"/>
</dbReference>
<evidence type="ECO:0000256" key="5">
    <source>
        <dbReference type="ARBA" id="ARBA00023136"/>
    </source>
</evidence>
<dbReference type="OrthoDB" id="9811522at2"/>
<evidence type="ECO:0000256" key="6">
    <source>
        <dbReference type="SAM" id="Phobius"/>
    </source>
</evidence>
<evidence type="ECO:0000256" key="1">
    <source>
        <dbReference type="ARBA" id="ARBA00004651"/>
    </source>
</evidence>
<dbReference type="Proteomes" id="UP000293874">
    <property type="component" value="Unassembled WGS sequence"/>
</dbReference>
<keyword evidence="3 6" id="KW-0812">Transmembrane</keyword>
<dbReference type="GO" id="GO:0140359">
    <property type="term" value="F:ABC-type transporter activity"/>
    <property type="evidence" value="ECO:0007669"/>
    <property type="project" value="InterPro"/>
</dbReference>
<keyword evidence="5 6" id="KW-0472">Membrane</keyword>
<evidence type="ECO:0000313" key="9">
    <source>
        <dbReference type="Proteomes" id="UP000293874"/>
    </source>
</evidence>
<evidence type="ECO:0000256" key="4">
    <source>
        <dbReference type="ARBA" id="ARBA00022989"/>
    </source>
</evidence>
<dbReference type="PANTHER" id="PTHR30294:SF46">
    <property type="entry name" value="ABC TRANSPORTER PERMEASE"/>
    <property type="match status" value="1"/>
</dbReference>
<accession>A0A4Q7MHV0</accession>